<feature type="domain" description="Core-binding (CB)" evidence="5">
    <location>
        <begin position="95"/>
        <end position="180"/>
    </location>
</feature>
<evidence type="ECO:0000256" key="3">
    <source>
        <dbReference type="PROSITE-ProRule" id="PRU01248"/>
    </source>
</evidence>
<dbReference type="STRING" id="1450648.CLORY_27510"/>
<evidence type="ECO:0000313" key="6">
    <source>
        <dbReference type="EMBL" id="OPJ60575.1"/>
    </source>
</evidence>
<dbReference type="InterPro" id="IPR010998">
    <property type="entry name" value="Integrase_recombinase_N"/>
</dbReference>
<dbReference type="GO" id="GO:0006310">
    <property type="term" value="P:DNA recombination"/>
    <property type="evidence" value="ECO:0007669"/>
    <property type="project" value="UniProtKB-KW"/>
</dbReference>
<reference evidence="6 7" key="1">
    <citation type="submission" date="2017-03" db="EMBL/GenBank/DDBJ databases">
        <title>Genome sequence of Clostridium oryzae DSM 28571.</title>
        <authorList>
            <person name="Poehlein A."/>
            <person name="Daniel R."/>
        </authorList>
    </citation>
    <scope>NUCLEOTIDE SEQUENCE [LARGE SCALE GENOMIC DNA]</scope>
    <source>
        <strain evidence="6 7">DSM 28571</strain>
    </source>
</reference>
<dbReference type="PROSITE" id="PS51898">
    <property type="entry name" value="TYR_RECOMBINASE"/>
    <property type="match status" value="1"/>
</dbReference>
<keyword evidence="7" id="KW-1185">Reference proteome</keyword>
<gene>
    <name evidence="6" type="primary">xerD_2</name>
    <name evidence="6" type="ORF">CLORY_27510</name>
</gene>
<dbReference type="EMBL" id="MZGV01000030">
    <property type="protein sequence ID" value="OPJ60575.1"/>
    <property type="molecule type" value="Genomic_DNA"/>
</dbReference>
<dbReference type="InterPro" id="IPR011010">
    <property type="entry name" value="DNA_brk_join_enz"/>
</dbReference>
<evidence type="ECO:0000259" key="4">
    <source>
        <dbReference type="PROSITE" id="PS51898"/>
    </source>
</evidence>
<dbReference type="Proteomes" id="UP000190080">
    <property type="component" value="Unassembled WGS sequence"/>
</dbReference>
<organism evidence="6 7">
    <name type="scientific">Clostridium oryzae</name>
    <dbReference type="NCBI Taxonomy" id="1450648"/>
    <lineage>
        <taxon>Bacteria</taxon>
        <taxon>Bacillati</taxon>
        <taxon>Bacillota</taxon>
        <taxon>Clostridia</taxon>
        <taxon>Eubacteriales</taxon>
        <taxon>Clostridiaceae</taxon>
        <taxon>Clostridium</taxon>
    </lineage>
</organism>
<dbReference type="InterPro" id="IPR013762">
    <property type="entry name" value="Integrase-like_cat_sf"/>
</dbReference>
<evidence type="ECO:0000256" key="2">
    <source>
        <dbReference type="ARBA" id="ARBA00023172"/>
    </source>
</evidence>
<accession>A0A1V4ILE9</accession>
<comment type="caution">
    <text evidence="6">The sequence shown here is derived from an EMBL/GenBank/DDBJ whole genome shotgun (WGS) entry which is preliminary data.</text>
</comment>
<dbReference type="InterPro" id="IPR002104">
    <property type="entry name" value="Integrase_catalytic"/>
</dbReference>
<dbReference type="SUPFAM" id="SSF56349">
    <property type="entry name" value="DNA breaking-rejoining enzymes"/>
    <property type="match status" value="1"/>
</dbReference>
<evidence type="ECO:0000313" key="7">
    <source>
        <dbReference type="Proteomes" id="UP000190080"/>
    </source>
</evidence>
<dbReference type="Pfam" id="PF00589">
    <property type="entry name" value="Phage_integrase"/>
    <property type="match status" value="1"/>
</dbReference>
<evidence type="ECO:0000259" key="5">
    <source>
        <dbReference type="PROSITE" id="PS51900"/>
    </source>
</evidence>
<sequence length="398" mass="46248">MDQIKIQQYTDFLMEKGYSEQTIRLYSKSLEQAPDDWNIQVPAELYAHITKTLTTAKEVFTSTIYHNLKPASHLYFLMITGDSYKEYNRKHPEPTEYDIILNDFFKYSTEFKGITTMSAQAERQHVKSFLKYIGSSFIETFTSLNAKHLRDYICSELADIRPSSKGRYITSLRNFFRFLEYKEISVNHSILELPLAPAEWKKKNVPIILTEDEETRLRNHYYGTTAKDKRNRIIVCLMLDLGMRCAEVAALKITDIQWSLGTLKVSETKNKHIRTLPISIELGHMLEEYIISYRPKINNDYLFQHEQLNNQFDAMSRECVRGIIRRAFEKENIHGWWKGTHALRRTAASHIYNTGGGLKLTADLLGHESLDSTTQYVKVDFESLRKVGSPWPGGDSNE</sequence>
<dbReference type="Gene3D" id="1.10.443.10">
    <property type="entry name" value="Intergrase catalytic core"/>
    <property type="match status" value="1"/>
</dbReference>
<keyword evidence="2" id="KW-0233">DNA recombination</keyword>
<evidence type="ECO:0000256" key="1">
    <source>
        <dbReference type="ARBA" id="ARBA00023125"/>
    </source>
</evidence>
<dbReference type="InterPro" id="IPR044068">
    <property type="entry name" value="CB"/>
</dbReference>
<dbReference type="GO" id="GO:0003677">
    <property type="term" value="F:DNA binding"/>
    <property type="evidence" value="ECO:0007669"/>
    <property type="project" value="UniProtKB-UniRule"/>
</dbReference>
<name>A0A1V4ILE9_9CLOT</name>
<keyword evidence="1 3" id="KW-0238">DNA-binding</keyword>
<dbReference type="GO" id="GO:0015074">
    <property type="term" value="P:DNA integration"/>
    <property type="evidence" value="ECO:0007669"/>
    <property type="project" value="InterPro"/>
</dbReference>
<dbReference type="OrthoDB" id="9785687at2"/>
<dbReference type="AlphaFoldDB" id="A0A1V4ILE9"/>
<protein>
    <submittedName>
        <fullName evidence="6">Tyrosine recombinase XerD</fullName>
    </submittedName>
</protein>
<dbReference type="PROSITE" id="PS51900">
    <property type="entry name" value="CB"/>
    <property type="match status" value="1"/>
</dbReference>
<proteinExistence type="predicted"/>
<dbReference type="InterPro" id="IPR050090">
    <property type="entry name" value="Tyrosine_recombinase_XerCD"/>
</dbReference>
<dbReference type="PANTHER" id="PTHR30349">
    <property type="entry name" value="PHAGE INTEGRASE-RELATED"/>
    <property type="match status" value="1"/>
</dbReference>
<feature type="domain" description="Tyr recombinase" evidence="4">
    <location>
        <begin position="204"/>
        <end position="389"/>
    </location>
</feature>
<dbReference type="RefSeq" id="WP_079425419.1">
    <property type="nucleotide sequence ID" value="NZ_MZGV01000030.1"/>
</dbReference>
<dbReference type="Gene3D" id="1.10.150.130">
    <property type="match status" value="1"/>
</dbReference>